<dbReference type="EMBL" id="HE796683">
    <property type="protein sequence ID" value="CCH01145.1"/>
    <property type="molecule type" value="Genomic_DNA"/>
</dbReference>
<dbReference type="STRING" id="1166018.FAES_3136"/>
<evidence type="ECO:0000259" key="1">
    <source>
        <dbReference type="PROSITE" id="PS50930"/>
    </source>
</evidence>
<dbReference type="HOGENOM" id="CLU_133164_0_0_10"/>
<sequence length="171" mass="19876">MSIQSMQFLVSGNLHLILIYQKATETCLLNAQTSMDATFSAPATSVVTPHYPASYQRNTQRIALPYLNRTVMVSIDDIVCLEGEGNYTFIHTRDRRKYLVSKTLKEFEKTLDPAIFIRIHKSNIINLAYVQHGVFARDRIVRMADNREVTVSRRRMREITAMMNQYQQWLN</sequence>
<dbReference type="Gene3D" id="2.40.50.1020">
    <property type="entry name" value="LytTr DNA-binding domain"/>
    <property type="match status" value="1"/>
</dbReference>
<dbReference type="SMART" id="SM00850">
    <property type="entry name" value="LytTR"/>
    <property type="match status" value="1"/>
</dbReference>
<dbReference type="PROSITE" id="PS50930">
    <property type="entry name" value="HTH_LYTTR"/>
    <property type="match status" value="1"/>
</dbReference>
<dbReference type="GO" id="GO:0000156">
    <property type="term" value="F:phosphorelay response regulator activity"/>
    <property type="evidence" value="ECO:0007669"/>
    <property type="project" value="InterPro"/>
</dbReference>
<dbReference type="InterPro" id="IPR046947">
    <property type="entry name" value="LytR-like"/>
</dbReference>
<feature type="domain" description="HTH LytTR-type" evidence="1">
    <location>
        <begin position="62"/>
        <end position="165"/>
    </location>
</feature>
<evidence type="ECO:0000313" key="3">
    <source>
        <dbReference type="Proteomes" id="UP000011058"/>
    </source>
</evidence>
<keyword evidence="3" id="KW-1185">Reference proteome</keyword>
<name>I0KAJ2_9BACT</name>
<dbReference type="InterPro" id="IPR007492">
    <property type="entry name" value="LytTR_DNA-bd_dom"/>
</dbReference>
<gene>
    <name evidence="2" type="primary">lytT3</name>
    <name evidence="2" type="ORF">FAES_3136</name>
</gene>
<reference evidence="2 3" key="1">
    <citation type="journal article" date="2012" name="J. Bacteriol.">
        <title>Genome Sequence of Fibrella aestuarina BUZ 2T, a Filamentous Marine Bacterium.</title>
        <authorList>
            <person name="Filippini M."/>
            <person name="Qi W."/>
            <person name="Blom J."/>
            <person name="Goesmann A."/>
            <person name="Smits T.H."/>
            <person name="Bagheri H.C."/>
        </authorList>
    </citation>
    <scope>NUCLEOTIDE SEQUENCE [LARGE SCALE GENOMIC DNA]</scope>
    <source>
        <strain evidence="3">BUZ 2T</strain>
    </source>
</reference>
<accession>I0KAJ2</accession>
<proteinExistence type="predicted"/>
<organism evidence="2 3">
    <name type="scientific">Fibrella aestuarina BUZ 2</name>
    <dbReference type="NCBI Taxonomy" id="1166018"/>
    <lineage>
        <taxon>Bacteria</taxon>
        <taxon>Pseudomonadati</taxon>
        <taxon>Bacteroidota</taxon>
        <taxon>Cytophagia</taxon>
        <taxon>Cytophagales</taxon>
        <taxon>Spirosomataceae</taxon>
        <taxon>Fibrella</taxon>
    </lineage>
</organism>
<dbReference type="PANTHER" id="PTHR37299">
    <property type="entry name" value="TRANSCRIPTIONAL REGULATOR-RELATED"/>
    <property type="match status" value="1"/>
</dbReference>
<dbReference type="Proteomes" id="UP000011058">
    <property type="component" value="Chromosome"/>
</dbReference>
<evidence type="ECO:0000313" key="2">
    <source>
        <dbReference type="EMBL" id="CCH01145.1"/>
    </source>
</evidence>
<dbReference type="GO" id="GO:0003677">
    <property type="term" value="F:DNA binding"/>
    <property type="evidence" value="ECO:0007669"/>
    <property type="project" value="InterPro"/>
</dbReference>
<protein>
    <submittedName>
        <fullName evidence="2">Response regulator receiver protein</fullName>
    </submittedName>
</protein>
<dbReference type="KEGG" id="fae:FAES_3136"/>
<dbReference type="PANTHER" id="PTHR37299:SF1">
    <property type="entry name" value="STAGE 0 SPORULATION PROTEIN A HOMOLOG"/>
    <property type="match status" value="1"/>
</dbReference>
<dbReference type="PATRIC" id="fig|1166018.3.peg.4904"/>
<dbReference type="Pfam" id="PF04397">
    <property type="entry name" value="LytTR"/>
    <property type="match status" value="1"/>
</dbReference>
<dbReference type="eggNOG" id="COG3279">
    <property type="taxonomic scope" value="Bacteria"/>
</dbReference>
<dbReference type="AlphaFoldDB" id="I0KAJ2"/>